<organism evidence="3 4">
    <name type="scientific">Pseudonocardia eucalypti</name>
    <dbReference type="NCBI Taxonomy" id="648755"/>
    <lineage>
        <taxon>Bacteria</taxon>
        <taxon>Bacillati</taxon>
        <taxon>Actinomycetota</taxon>
        <taxon>Actinomycetes</taxon>
        <taxon>Pseudonocardiales</taxon>
        <taxon>Pseudonocardiaceae</taxon>
        <taxon>Pseudonocardia</taxon>
    </lineage>
</organism>
<dbReference type="Gene3D" id="2.160.20.10">
    <property type="entry name" value="Single-stranded right-handed beta-helix, Pectin lyase-like"/>
    <property type="match status" value="1"/>
</dbReference>
<keyword evidence="1" id="KW-0732">Signal</keyword>
<dbReference type="InterPro" id="IPR011050">
    <property type="entry name" value="Pectin_lyase_fold/virulence"/>
</dbReference>
<reference evidence="4" key="1">
    <citation type="journal article" date="2019" name="Int. J. Syst. Evol. Microbiol.">
        <title>The Global Catalogue of Microorganisms (GCM) 10K type strain sequencing project: providing services to taxonomists for standard genome sequencing and annotation.</title>
        <authorList>
            <consortium name="The Broad Institute Genomics Platform"/>
            <consortium name="The Broad Institute Genome Sequencing Center for Infectious Disease"/>
            <person name="Wu L."/>
            <person name="Ma J."/>
        </authorList>
    </citation>
    <scope>NUCLEOTIDE SEQUENCE [LARGE SCALE GENOMIC DNA]</scope>
    <source>
        <strain evidence="4">JCM 18303</strain>
    </source>
</reference>
<evidence type="ECO:0000256" key="1">
    <source>
        <dbReference type="SAM" id="SignalP"/>
    </source>
</evidence>
<dbReference type="RefSeq" id="WP_185062878.1">
    <property type="nucleotide sequence ID" value="NZ_BAABJP010000004.1"/>
</dbReference>
<gene>
    <name evidence="3" type="ORF">GCM10023321_13350</name>
</gene>
<proteinExistence type="predicted"/>
<dbReference type="EMBL" id="BAABJP010000004">
    <property type="protein sequence ID" value="GAA5149459.1"/>
    <property type="molecule type" value="Genomic_DNA"/>
</dbReference>
<feature type="signal peptide" evidence="1">
    <location>
        <begin position="1"/>
        <end position="19"/>
    </location>
</feature>
<dbReference type="Pfam" id="PF13229">
    <property type="entry name" value="Beta_helix"/>
    <property type="match status" value="1"/>
</dbReference>
<dbReference type="Proteomes" id="UP001428817">
    <property type="component" value="Unassembled WGS sequence"/>
</dbReference>
<comment type="caution">
    <text evidence="3">The sequence shown here is derived from an EMBL/GenBank/DDBJ whole genome shotgun (WGS) entry which is preliminary data.</text>
</comment>
<evidence type="ECO:0000313" key="3">
    <source>
        <dbReference type="EMBL" id="GAA5149459.1"/>
    </source>
</evidence>
<evidence type="ECO:0000313" key="4">
    <source>
        <dbReference type="Proteomes" id="UP001428817"/>
    </source>
</evidence>
<dbReference type="SUPFAM" id="SSF51126">
    <property type="entry name" value="Pectin lyase-like"/>
    <property type="match status" value="1"/>
</dbReference>
<dbReference type="PROSITE" id="PS51257">
    <property type="entry name" value="PROKAR_LIPOPROTEIN"/>
    <property type="match status" value="1"/>
</dbReference>
<name>A0ABP9PNE2_9PSEU</name>
<feature type="domain" description="Right handed beta helix" evidence="2">
    <location>
        <begin position="112"/>
        <end position="289"/>
    </location>
</feature>
<evidence type="ECO:0000259" key="2">
    <source>
        <dbReference type="Pfam" id="PF13229"/>
    </source>
</evidence>
<dbReference type="InterPro" id="IPR039448">
    <property type="entry name" value="Beta_helix"/>
</dbReference>
<dbReference type="InterPro" id="IPR012334">
    <property type="entry name" value="Pectin_lyas_fold"/>
</dbReference>
<accession>A0ABP9PNE2</accession>
<feature type="chain" id="PRO_5045670680" description="Right handed beta helix domain-containing protein" evidence="1">
    <location>
        <begin position="20"/>
        <end position="316"/>
    </location>
</feature>
<keyword evidence="4" id="KW-1185">Reference proteome</keyword>
<sequence>MRRSLISTLVVPLCLAVLAGCGGGPRPVLPAHTASDGRGAIRPLPAPKQCAQTVTDTEQMDRAMDEAKPGTRICLIGDLHGKRLVLKRSGTVGKPIELVGDGRTILRGLSVQANYVQISGVNLVRPIGPGASLRGNFITFENNTVLSPRGKDGDGLRFFGKNITITHNTIRDTVHLGGAHADCMQTFATDEDNVASEQIQIADNRCERISNICLMAEGPNSSAGDGSGVGASSNFYFRNNYCENHADQALMIDDVTRVEATDNEIEGAKPKAFAFQNKSTNALVNHNTIGDGIDYEVGMDETSKLGYQGPDVGGAP</sequence>
<protein>
    <recommendedName>
        <fullName evidence="2">Right handed beta helix domain-containing protein</fullName>
    </recommendedName>
</protein>